<dbReference type="EMBL" id="HBUE01109853">
    <property type="protein sequence ID" value="CAG6488326.1"/>
    <property type="molecule type" value="Transcribed_RNA"/>
</dbReference>
<accession>A0A8D8C7C4</accession>
<organism evidence="2">
    <name type="scientific">Culex pipiens</name>
    <name type="common">House mosquito</name>
    <dbReference type="NCBI Taxonomy" id="7175"/>
    <lineage>
        <taxon>Eukaryota</taxon>
        <taxon>Metazoa</taxon>
        <taxon>Ecdysozoa</taxon>
        <taxon>Arthropoda</taxon>
        <taxon>Hexapoda</taxon>
        <taxon>Insecta</taxon>
        <taxon>Pterygota</taxon>
        <taxon>Neoptera</taxon>
        <taxon>Endopterygota</taxon>
        <taxon>Diptera</taxon>
        <taxon>Nematocera</taxon>
        <taxon>Culicoidea</taxon>
        <taxon>Culicidae</taxon>
        <taxon>Culicinae</taxon>
        <taxon>Culicini</taxon>
        <taxon>Culex</taxon>
        <taxon>Culex</taxon>
    </lineage>
</organism>
<proteinExistence type="predicted"/>
<feature type="compositionally biased region" description="Polar residues" evidence="1">
    <location>
        <begin position="79"/>
        <end position="100"/>
    </location>
</feature>
<evidence type="ECO:0000313" key="2">
    <source>
        <dbReference type="EMBL" id="CAG6488326.1"/>
    </source>
</evidence>
<dbReference type="AlphaFoldDB" id="A0A8D8C7C4"/>
<evidence type="ECO:0000256" key="1">
    <source>
        <dbReference type="SAM" id="MobiDB-lite"/>
    </source>
</evidence>
<protein>
    <submittedName>
        <fullName evidence="2">(northern house mosquito) hypothetical protein</fullName>
    </submittedName>
</protein>
<sequence>MCFTSIATFTSSAESCASPTATSTSTRSMSTVPTRSWIRFRRWNGPPCWAMSVTGSCTAGYLTIRTRTTLGGTLPGGCQRTNPPSIHRSSWSFSERSPWM</sequence>
<name>A0A8D8C7C4_CULPI</name>
<feature type="region of interest" description="Disordered" evidence="1">
    <location>
        <begin position="73"/>
        <end position="100"/>
    </location>
</feature>
<reference evidence="2" key="1">
    <citation type="submission" date="2021-05" db="EMBL/GenBank/DDBJ databases">
        <authorList>
            <person name="Alioto T."/>
            <person name="Alioto T."/>
            <person name="Gomez Garrido J."/>
        </authorList>
    </citation>
    <scope>NUCLEOTIDE SEQUENCE</scope>
</reference>